<dbReference type="PANTHER" id="PTHR42769:SF3">
    <property type="entry name" value="SUPEROXIDE DISMUTASE [FE] 2, CHLOROPLASTIC"/>
    <property type="match status" value="1"/>
</dbReference>
<accession>A0A7S3HGL8</accession>
<feature type="domain" description="Manganese/iron superoxide dismutase C-terminal" evidence="10">
    <location>
        <begin position="93"/>
        <end position="194"/>
    </location>
</feature>
<evidence type="ECO:0000256" key="1">
    <source>
        <dbReference type="ARBA" id="ARBA00001962"/>
    </source>
</evidence>
<dbReference type="PRINTS" id="PR01703">
    <property type="entry name" value="MNSODISMTASE"/>
</dbReference>
<dbReference type="InterPro" id="IPR019832">
    <property type="entry name" value="Mn/Fe_SOD_C"/>
</dbReference>
<gene>
    <name evidence="11" type="ORF">SELO1098_LOCUS23490</name>
    <name evidence="12" type="ORF">SELO1098_LOCUS23491</name>
</gene>
<keyword evidence="5 8" id="KW-0560">Oxidoreductase</keyword>
<feature type="binding site" evidence="7">
    <location>
        <position position="27"/>
    </location>
    <ligand>
        <name>Mn(2+)</name>
        <dbReference type="ChEBI" id="CHEBI:29035"/>
    </ligand>
</feature>
<feature type="binding site" evidence="7">
    <location>
        <position position="165"/>
    </location>
    <ligand>
        <name>Mn(2+)</name>
        <dbReference type="ChEBI" id="CHEBI:29035"/>
    </ligand>
</feature>
<organism evidence="12">
    <name type="scientific">Spumella elongata</name>
    <dbReference type="NCBI Taxonomy" id="89044"/>
    <lineage>
        <taxon>Eukaryota</taxon>
        <taxon>Sar</taxon>
        <taxon>Stramenopiles</taxon>
        <taxon>Ochrophyta</taxon>
        <taxon>Chrysophyceae</taxon>
        <taxon>Chromulinales</taxon>
        <taxon>Chromulinaceae</taxon>
        <taxon>Spumella</taxon>
    </lineage>
</organism>
<dbReference type="InterPro" id="IPR019833">
    <property type="entry name" value="Mn/Fe_SOD_BS"/>
</dbReference>
<sequence length="198" mass="21667">MSITLPTLPYAYNALEPHVSQRTVEIHHDKHHAKYVANANGLIAGTDLEHADLVTIIRTAKSTGNAGLFNNAAQVWNHTFYWECMKAGGGGEPTGAVADLINSSFGSYAAFRAEFDTASNTAFGSGWAWLVWTPSGLKVTKTTGADTPIAEEGTVPILTLDVWEHAYYLDYQNVRATYVTAFLDNLVNWDFVNSQIPK</sequence>
<evidence type="ECO:0000256" key="3">
    <source>
        <dbReference type="ARBA" id="ARBA00011738"/>
    </source>
</evidence>
<comment type="subunit">
    <text evidence="3">Homodimer.</text>
</comment>
<evidence type="ECO:0000259" key="9">
    <source>
        <dbReference type="Pfam" id="PF00081"/>
    </source>
</evidence>
<dbReference type="GO" id="GO:0004784">
    <property type="term" value="F:superoxide dismutase activity"/>
    <property type="evidence" value="ECO:0007669"/>
    <property type="project" value="UniProtKB-EC"/>
</dbReference>
<dbReference type="PANTHER" id="PTHR42769">
    <property type="entry name" value="SUPEROXIDE DISMUTASE"/>
    <property type="match status" value="1"/>
</dbReference>
<evidence type="ECO:0000256" key="8">
    <source>
        <dbReference type="RuleBase" id="RU000414"/>
    </source>
</evidence>
<keyword evidence="6" id="KW-0408">Iron</keyword>
<dbReference type="Pfam" id="PF02777">
    <property type="entry name" value="Sod_Fe_C"/>
    <property type="match status" value="1"/>
</dbReference>
<dbReference type="GO" id="GO:0046872">
    <property type="term" value="F:metal ion binding"/>
    <property type="evidence" value="ECO:0007669"/>
    <property type="project" value="UniProtKB-KW"/>
</dbReference>
<dbReference type="FunFam" id="1.10.287.990:FF:000002">
    <property type="entry name" value="Superoxide dismutase"/>
    <property type="match status" value="1"/>
</dbReference>
<dbReference type="SUPFAM" id="SSF46609">
    <property type="entry name" value="Fe,Mn superoxide dismutase (SOD), N-terminal domain"/>
    <property type="match status" value="1"/>
</dbReference>
<dbReference type="EMBL" id="HBIC01046046">
    <property type="protein sequence ID" value="CAE0294638.1"/>
    <property type="molecule type" value="Transcribed_RNA"/>
</dbReference>
<comment type="similarity">
    <text evidence="2 8">Belongs to the iron/manganese superoxide dismutase family.</text>
</comment>
<feature type="binding site" evidence="7">
    <location>
        <position position="161"/>
    </location>
    <ligand>
        <name>Mn(2+)</name>
        <dbReference type="ChEBI" id="CHEBI:29035"/>
    </ligand>
</feature>
<keyword evidence="4 7" id="KW-0479">Metal-binding</keyword>
<dbReference type="InterPro" id="IPR036314">
    <property type="entry name" value="SOD_C_sf"/>
</dbReference>
<comment type="cofactor">
    <cofactor evidence="1">
        <name>Fe cation</name>
        <dbReference type="ChEBI" id="CHEBI:24875"/>
    </cofactor>
</comment>
<feature type="domain" description="Manganese/iron superoxide dismutase N-terminal" evidence="9">
    <location>
        <begin position="4"/>
        <end position="86"/>
    </location>
</feature>
<evidence type="ECO:0000256" key="5">
    <source>
        <dbReference type="ARBA" id="ARBA00023002"/>
    </source>
</evidence>
<dbReference type="Pfam" id="PF00081">
    <property type="entry name" value="Sod_Fe_N"/>
    <property type="match status" value="1"/>
</dbReference>
<comment type="function">
    <text evidence="8">Destroys radicals which are normally produced within the cells and which are toxic to biological systems.</text>
</comment>
<proteinExistence type="inferred from homology"/>
<evidence type="ECO:0000259" key="10">
    <source>
        <dbReference type="Pfam" id="PF02777"/>
    </source>
</evidence>
<dbReference type="PROSITE" id="PS00088">
    <property type="entry name" value="SOD_MN"/>
    <property type="match status" value="1"/>
</dbReference>
<dbReference type="InterPro" id="IPR001189">
    <property type="entry name" value="Mn/Fe_SOD"/>
</dbReference>
<evidence type="ECO:0000256" key="7">
    <source>
        <dbReference type="PIRSR" id="PIRSR000349-1"/>
    </source>
</evidence>
<dbReference type="PIRSF" id="PIRSF000349">
    <property type="entry name" value="SODismutase"/>
    <property type="match status" value="1"/>
</dbReference>
<dbReference type="InterPro" id="IPR036324">
    <property type="entry name" value="Mn/Fe_SOD_N_sf"/>
</dbReference>
<dbReference type="Gene3D" id="3.55.40.20">
    <property type="entry name" value="Iron/manganese superoxide dismutase, C-terminal domain"/>
    <property type="match status" value="1"/>
</dbReference>
<dbReference type="EMBL" id="HBIC01046047">
    <property type="protein sequence ID" value="CAE0294639.1"/>
    <property type="molecule type" value="Transcribed_RNA"/>
</dbReference>
<evidence type="ECO:0000256" key="6">
    <source>
        <dbReference type="ARBA" id="ARBA00023004"/>
    </source>
</evidence>
<evidence type="ECO:0000313" key="12">
    <source>
        <dbReference type="EMBL" id="CAE0294639.1"/>
    </source>
</evidence>
<reference evidence="12" key="1">
    <citation type="submission" date="2021-01" db="EMBL/GenBank/DDBJ databases">
        <authorList>
            <person name="Corre E."/>
            <person name="Pelletier E."/>
            <person name="Niang G."/>
            <person name="Scheremetjew M."/>
            <person name="Finn R."/>
            <person name="Kale V."/>
            <person name="Holt S."/>
            <person name="Cochrane G."/>
            <person name="Meng A."/>
            <person name="Brown T."/>
            <person name="Cohen L."/>
        </authorList>
    </citation>
    <scope>NUCLEOTIDE SEQUENCE</scope>
    <source>
        <strain evidence="12">CCAP 955/1</strain>
    </source>
</reference>
<protein>
    <recommendedName>
        <fullName evidence="8">Superoxide dismutase</fullName>
        <ecNumber evidence="8">1.15.1.1</ecNumber>
    </recommendedName>
</protein>
<feature type="binding site" evidence="7">
    <location>
        <position position="78"/>
    </location>
    <ligand>
        <name>Mn(2+)</name>
        <dbReference type="ChEBI" id="CHEBI:29035"/>
    </ligand>
</feature>
<dbReference type="EC" id="1.15.1.1" evidence="8"/>
<dbReference type="InterPro" id="IPR019831">
    <property type="entry name" value="Mn/Fe_SOD_N"/>
</dbReference>
<dbReference type="Gene3D" id="1.10.287.990">
    <property type="entry name" value="Fe,Mn superoxide dismutase (SOD) domain"/>
    <property type="match status" value="1"/>
</dbReference>
<evidence type="ECO:0000313" key="11">
    <source>
        <dbReference type="EMBL" id="CAE0294638.1"/>
    </source>
</evidence>
<evidence type="ECO:0000256" key="4">
    <source>
        <dbReference type="ARBA" id="ARBA00022723"/>
    </source>
</evidence>
<name>A0A7S3HGL8_9STRA</name>
<comment type="catalytic activity">
    <reaction evidence="8">
        <text>2 superoxide + 2 H(+) = H2O2 + O2</text>
        <dbReference type="Rhea" id="RHEA:20696"/>
        <dbReference type="ChEBI" id="CHEBI:15378"/>
        <dbReference type="ChEBI" id="CHEBI:15379"/>
        <dbReference type="ChEBI" id="CHEBI:16240"/>
        <dbReference type="ChEBI" id="CHEBI:18421"/>
        <dbReference type="EC" id="1.15.1.1"/>
    </reaction>
</comment>
<dbReference type="SUPFAM" id="SSF54719">
    <property type="entry name" value="Fe,Mn superoxide dismutase (SOD), C-terminal domain"/>
    <property type="match status" value="1"/>
</dbReference>
<dbReference type="AlphaFoldDB" id="A0A7S3HGL8"/>
<evidence type="ECO:0000256" key="2">
    <source>
        <dbReference type="ARBA" id="ARBA00008714"/>
    </source>
</evidence>